<sequence>MDSTPAKKELNLRLFMYHTPLGPNKNQTTVIQSSAPNSFGCVAINDWPCYDGLGTNAKLIARAQGMHLQAGVKEGRWYNSLNLEFEDPKYKKGSALQVMGTVVESGEWSILGGTGEFTLAEGVIYKRFVEQRSDGNIMELNIRAFYTALPDHKWPSN</sequence>
<comment type="similarity">
    <text evidence="1">Belongs to the plant dirigent protein family.</text>
</comment>
<evidence type="ECO:0000313" key="3">
    <source>
        <dbReference type="Proteomes" id="UP001151287"/>
    </source>
</evidence>
<comment type="caution">
    <text evidence="2">The sequence shown here is derived from an EMBL/GenBank/DDBJ whole genome shotgun (WGS) entry which is preliminary data.</text>
</comment>
<keyword evidence="1" id="KW-0052">Apoplast</keyword>
<protein>
    <recommendedName>
        <fullName evidence="1">Dirigent protein</fullName>
    </recommendedName>
</protein>
<organism evidence="2 3">
    <name type="scientific">Rhynchospora breviuscula</name>
    <dbReference type="NCBI Taxonomy" id="2022672"/>
    <lineage>
        <taxon>Eukaryota</taxon>
        <taxon>Viridiplantae</taxon>
        <taxon>Streptophyta</taxon>
        <taxon>Embryophyta</taxon>
        <taxon>Tracheophyta</taxon>
        <taxon>Spermatophyta</taxon>
        <taxon>Magnoliopsida</taxon>
        <taxon>Liliopsida</taxon>
        <taxon>Poales</taxon>
        <taxon>Cyperaceae</taxon>
        <taxon>Cyperoideae</taxon>
        <taxon>Rhynchosporeae</taxon>
        <taxon>Rhynchospora</taxon>
    </lineage>
</organism>
<keyword evidence="1" id="KW-0964">Secreted</keyword>
<accession>A0A9Q0CM86</accession>
<dbReference type="PANTHER" id="PTHR21495">
    <property type="entry name" value="NUCLEOPORIN-RELATED"/>
    <property type="match status" value="1"/>
</dbReference>
<comment type="subunit">
    <text evidence="1">Homodimer.</text>
</comment>
<dbReference type="EMBL" id="JAMQYH010000002">
    <property type="protein sequence ID" value="KAJ1696217.1"/>
    <property type="molecule type" value="Genomic_DNA"/>
</dbReference>
<dbReference type="InterPro" id="IPR004265">
    <property type="entry name" value="Dirigent"/>
</dbReference>
<dbReference type="Pfam" id="PF03018">
    <property type="entry name" value="Dirigent"/>
    <property type="match status" value="1"/>
</dbReference>
<comment type="function">
    <text evidence="1">Dirigent proteins impart stereoselectivity on the phenoxy radical-coupling reaction, yielding optically active lignans from two molecules of coniferyl alcohol in the biosynthesis of lignans, flavonolignans, and alkaloids and thus plays a central role in plant secondary metabolism.</text>
</comment>
<gene>
    <name evidence="2" type="ORF">LUZ63_004729</name>
</gene>
<evidence type="ECO:0000313" key="2">
    <source>
        <dbReference type="EMBL" id="KAJ1696217.1"/>
    </source>
</evidence>
<dbReference type="OrthoDB" id="590363at2759"/>
<proteinExistence type="inferred from homology"/>
<dbReference type="AlphaFoldDB" id="A0A9Q0CM86"/>
<comment type="subcellular location">
    <subcellularLocation>
        <location evidence="1">Secreted</location>
        <location evidence="1">Extracellular space</location>
        <location evidence="1">Apoplast</location>
    </subcellularLocation>
</comment>
<keyword evidence="3" id="KW-1185">Reference proteome</keyword>
<name>A0A9Q0CM86_9POAL</name>
<dbReference type="GO" id="GO:0048046">
    <property type="term" value="C:apoplast"/>
    <property type="evidence" value="ECO:0007669"/>
    <property type="project" value="UniProtKB-SubCell"/>
</dbReference>
<reference evidence="2" key="1">
    <citation type="journal article" date="2022" name="Cell">
        <title>Repeat-based holocentromeres influence genome architecture and karyotype evolution.</title>
        <authorList>
            <person name="Hofstatter P.G."/>
            <person name="Thangavel G."/>
            <person name="Lux T."/>
            <person name="Neumann P."/>
            <person name="Vondrak T."/>
            <person name="Novak P."/>
            <person name="Zhang M."/>
            <person name="Costa L."/>
            <person name="Castellani M."/>
            <person name="Scott A."/>
            <person name="Toegelov H."/>
            <person name="Fuchs J."/>
            <person name="Mata-Sucre Y."/>
            <person name="Dias Y."/>
            <person name="Vanzela A.L.L."/>
            <person name="Huettel B."/>
            <person name="Almeida C.C.S."/>
            <person name="Simkova H."/>
            <person name="Souza G."/>
            <person name="Pedrosa-Harand A."/>
            <person name="Macas J."/>
            <person name="Mayer K.F.X."/>
            <person name="Houben A."/>
            <person name="Marques A."/>
        </authorList>
    </citation>
    <scope>NUCLEOTIDE SEQUENCE</scope>
    <source>
        <strain evidence="2">RhyBre1mFocal</strain>
    </source>
</reference>
<dbReference type="Proteomes" id="UP001151287">
    <property type="component" value="Unassembled WGS sequence"/>
</dbReference>
<evidence type="ECO:0000256" key="1">
    <source>
        <dbReference type="RuleBase" id="RU363099"/>
    </source>
</evidence>